<dbReference type="GO" id="GO:0004565">
    <property type="term" value="F:beta-galactosidase activity"/>
    <property type="evidence" value="ECO:0007669"/>
    <property type="project" value="UniProtKB-EC"/>
</dbReference>
<dbReference type="InterPro" id="IPR013529">
    <property type="entry name" value="Glyco_hydro_42_N"/>
</dbReference>
<feature type="active site" description="Proton donor" evidence="7">
    <location>
        <position position="160"/>
    </location>
</feature>
<feature type="binding site" evidence="8">
    <location>
        <position position="159"/>
    </location>
    <ligand>
        <name>substrate</name>
    </ligand>
</feature>
<dbReference type="OrthoDB" id="9800974at2"/>
<keyword evidence="5 6" id="KW-0326">Glycosidase</keyword>
<feature type="domain" description="Beta-galactosidase trimerisation" evidence="10">
    <location>
        <begin position="404"/>
        <end position="609"/>
    </location>
</feature>
<evidence type="ECO:0000256" key="8">
    <source>
        <dbReference type="PIRSR" id="PIRSR001084-2"/>
    </source>
</evidence>
<dbReference type="InterPro" id="IPR013738">
    <property type="entry name" value="Beta_galactosidase_Trimer"/>
</dbReference>
<dbReference type="Pfam" id="PF02449">
    <property type="entry name" value="Glyco_hydro_42"/>
    <property type="match status" value="1"/>
</dbReference>
<sequence>MTANAGALSRTAFPQIDGLAYGGDYNPEQWSRDTWRDDVRLMREAGVNLVSIGMFSWGLIEVREGEFDFSWLDEILGLLHDNGISVDLGTPTASPPAWFFATYPESRVETAEGTKLGFGSRGMVSPSAPAYREAIARISGALAERYAEHPAVVMWHIHNEYGAPVSQDHSPASNVAFREWLRERYGSIDALNEAWGTAFWGQHYTEWDHISTPAATPTVANPSQKLDFHRFSDHQLRQCFITERDAIKRFSDLPVTTNFMANQHGGVNLWEWAKLVDVVSDDHYLVAADPHPEVGLAIAADLTRSVAGGAPWMLLEHSTSGINWQPTGIAKRPGEMARNSLAHVARGADAVMFFQWRASRKGAEKFHSAMLPHAGTDSRIWREVEKLGADVRALAPLKRSRVKADVAMLWDYESFWAQDLEWRPVDDLDHNERVRAFYERLWRDGFTVDFALPSHDLSAYPLVVVPAQYMLRAEDAENLTRYVENGGTLVVSYFSGVVDENDGVHEGGFLSPLRDALGVDVEEYLPLRRGTSAKVVWADGSSSDADHWQEHLRVSGAEVLARFGEGGGKDLPAITRGSHGSGHGWYVATRMSTDALADVFRGVYADAGLTPRDLGEGLEVVRRESDADAFTIAINHSETDHELAVAGEDLLTDERAESFTVSAGTVRAIRTSRH</sequence>
<dbReference type="Pfam" id="PF08532">
    <property type="entry name" value="Glyco_hydro_42M"/>
    <property type="match status" value="1"/>
</dbReference>
<evidence type="ECO:0000256" key="4">
    <source>
        <dbReference type="ARBA" id="ARBA00022801"/>
    </source>
</evidence>
<evidence type="ECO:0000256" key="7">
    <source>
        <dbReference type="PIRSR" id="PIRSR001084-1"/>
    </source>
</evidence>
<evidence type="ECO:0000259" key="10">
    <source>
        <dbReference type="Pfam" id="PF08532"/>
    </source>
</evidence>
<evidence type="ECO:0000256" key="6">
    <source>
        <dbReference type="PIRNR" id="PIRNR001084"/>
    </source>
</evidence>
<dbReference type="InterPro" id="IPR029062">
    <property type="entry name" value="Class_I_gatase-like"/>
</dbReference>
<evidence type="ECO:0000256" key="1">
    <source>
        <dbReference type="ARBA" id="ARBA00001412"/>
    </source>
</evidence>
<evidence type="ECO:0000256" key="5">
    <source>
        <dbReference type="ARBA" id="ARBA00023295"/>
    </source>
</evidence>
<comment type="caution">
    <text evidence="11">The sequence shown here is derived from an EMBL/GenBank/DDBJ whole genome shotgun (WGS) entry which is preliminary data.</text>
</comment>
<dbReference type="PANTHER" id="PTHR36447:SF1">
    <property type="entry name" value="BETA-GALACTOSIDASE GANA"/>
    <property type="match status" value="1"/>
</dbReference>
<evidence type="ECO:0000256" key="3">
    <source>
        <dbReference type="ARBA" id="ARBA00012756"/>
    </source>
</evidence>
<feature type="binding site" evidence="8">
    <location>
        <position position="324"/>
    </location>
    <ligand>
        <name>substrate</name>
    </ligand>
</feature>
<feature type="active site" description="Nucleophile" evidence="7">
    <location>
        <position position="316"/>
    </location>
</feature>
<dbReference type="EC" id="3.2.1.23" evidence="3 6"/>
<dbReference type="Proteomes" id="UP000253508">
    <property type="component" value="Unassembled WGS sequence"/>
</dbReference>
<dbReference type="InterPro" id="IPR017853">
    <property type="entry name" value="GH"/>
</dbReference>
<dbReference type="Gene3D" id="3.20.20.80">
    <property type="entry name" value="Glycosidases"/>
    <property type="match status" value="1"/>
</dbReference>
<proteinExistence type="inferred from homology"/>
<dbReference type="PIRSF" id="PIRSF001084">
    <property type="entry name" value="B-galactosidase"/>
    <property type="match status" value="1"/>
</dbReference>
<organism evidence="11 12">
    <name type="scientific">Microbacterium sorbitolivorans</name>
    <dbReference type="NCBI Taxonomy" id="1867410"/>
    <lineage>
        <taxon>Bacteria</taxon>
        <taxon>Bacillati</taxon>
        <taxon>Actinomycetota</taxon>
        <taxon>Actinomycetes</taxon>
        <taxon>Micrococcales</taxon>
        <taxon>Microbacteriaceae</taxon>
        <taxon>Microbacterium</taxon>
    </lineage>
</organism>
<dbReference type="Gene3D" id="2.60.40.1180">
    <property type="entry name" value="Golgi alpha-mannosidase II"/>
    <property type="match status" value="1"/>
</dbReference>
<evidence type="ECO:0000313" key="12">
    <source>
        <dbReference type="Proteomes" id="UP000253508"/>
    </source>
</evidence>
<keyword evidence="12" id="KW-1185">Reference proteome</keyword>
<dbReference type="AlphaFoldDB" id="A0A367YAJ2"/>
<dbReference type="InterPro" id="IPR003476">
    <property type="entry name" value="Glyco_hydro_42"/>
</dbReference>
<dbReference type="InterPro" id="IPR013780">
    <property type="entry name" value="Glyco_hydro_b"/>
</dbReference>
<dbReference type="SUPFAM" id="SSF51445">
    <property type="entry name" value="(Trans)glycosidases"/>
    <property type="match status" value="1"/>
</dbReference>
<gene>
    <name evidence="11" type="ORF">DTO57_05480</name>
</gene>
<dbReference type="GO" id="GO:0009341">
    <property type="term" value="C:beta-galactosidase complex"/>
    <property type="evidence" value="ECO:0007669"/>
    <property type="project" value="InterPro"/>
</dbReference>
<feature type="binding site" evidence="8">
    <location>
        <position position="121"/>
    </location>
    <ligand>
        <name>substrate</name>
    </ligand>
</feature>
<dbReference type="SUPFAM" id="SSF52317">
    <property type="entry name" value="Class I glutamine amidotransferase-like"/>
    <property type="match status" value="1"/>
</dbReference>
<evidence type="ECO:0000256" key="2">
    <source>
        <dbReference type="ARBA" id="ARBA00005940"/>
    </source>
</evidence>
<dbReference type="RefSeq" id="WP_114117153.1">
    <property type="nucleotide sequence ID" value="NZ_BMHU01000004.1"/>
</dbReference>
<comment type="catalytic activity">
    <reaction evidence="1 6">
        <text>Hydrolysis of terminal non-reducing beta-D-galactose residues in beta-D-galactosides.</text>
        <dbReference type="EC" id="3.2.1.23"/>
    </reaction>
</comment>
<evidence type="ECO:0000313" key="11">
    <source>
        <dbReference type="EMBL" id="RCK62052.1"/>
    </source>
</evidence>
<keyword evidence="4 6" id="KW-0378">Hydrolase</keyword>
<dbReference type="PANTHER" id="PTHR36447">
    <property type="entry name" value="BETA-GALACTOSIDASE GANA"/>
    <property type="match status" value="1"/>
</dbReference>
<dbReference type="EMBL" id="QORO01000001">
    <property type="protein sequence ID" value="RCK62052.1"/>
    <property type="molecule type" value="Genomic_DNA"/>
</dbReference>
<dbReference type="CDD" id="cd03143">
    <property type="entry name" value="A4_beta-galactosidase_middle_domain"/>
    <property type="match status" value="1"/>
</dbReference>
<accession>A0A367YAJ2</accession>
<feature type="domain" description="Glycoside hydrolase family 42 N-terminal" evidence="9">
    <location>
        <begin position="24"/>
        <end position="393"/>
    </location>
</feature>
<evidence type="ECO:0000259" key="9">
    <source>
        <dbReference type="Pfam" id="PF02449"/>
    </source>
</evidence>
<dbReference type="Gene3D" id="3.40.50.880">
    <property type="match status" value="1"/>
</dbReference>
<protein>
    <recommendedName>
        <fullName evidence="3 6">Beta-galactosidase</fullName>
        <shortName evidence="6">Beta-gal</shortName>
        <ecNumber evidence="3 6">3.2.1.23</ecNumber>
    </recommendedName>
</protein>
<dbReference type="GO" id="GO:0005975">
    <property type="term" value="P:carbohydrate metabolic process"/>
    <property type="evidence" value="ECO:0007669"/>
    <property type="project" value="InterPro"/>
</dbReference>
<comment type="similarity">
    <text evidence="2 6">Belongs to the glycosyl hydrolase 42 family.</text>
</comment>
<name>A0A367YAJ2_9MICO</name>
<reference evidence="11 12" key="1">
    <citation type="submission" date="2018-07" db="EMBL/GenBank/DDBJ databases">
        <title>Microbacterium endoborsara sp. nov., a novel actinobacterium isolated from Borszczowia aralocaspica.</title>
        <authorList>
            <person name="An D."/>
        </authorList>
    </citation>
    <scope>NUCLEOTIDE SEQUENCE [LARGE SCALE GENOMIC DNA]</scope>
    <source>
        <strain evidence="11 12">C1.15228</strain>
    </source>
</reference>